<dbReference type="EMBL" id="WTPW01000967">
    <property type="protein sequence ID" value="KAF0465979.1"/>
    <property type="molecule type" value="Genomic_DNA"/>
</dbReference>
<organism evidence="1 2">
    <name type="scientific">Gigaspora margarita</name>
    <dbReference type="NCBI Taxonomy" id="4874"/>
    <lineage>
        <taxon>Eukaryota</taxon>
        <taxon>Fungi</taxon>
        <taxon>Fungi incertae sedis</taxon>
        <taxon>Mucoromycota</taxon>
        <taxon>Glomeromycotina</taxon>
        <taxon>Glomeromycetes</taxon>
        <taxon>Diversisporales</taxon>
        <taxon>Gigasporaceae</taxon>
        <taxon>Gigaspora</taxon>
    </lineage>
</organism>
<proteinExistence type="predicted"/>
<evidence type="ECO:0000313" key="1">
    <source>
        <dbReference type="EMBL" id="KAF0465979.1"/>
    </source>
</evidence>
<gene>
    <name evidence="1" type="ORF">F8M41_026193</name>
</gene>
<reference evidence="1 2" key="1">
    <citation type="journal article" date="2019" name="Environ. Microbiol.">
        <title>At the nexus of three kingdoms: the genome of the mycorrhizal fungus Gigaspora margarita provides insights into plant, endobacterial and fungal interactions.</title>
        <authorList>
            <person name="Venice F."/>
            <person name="Ghignone S."/>
            <person name="Salvioli di Fossalunga A."/>
            <person name="Amselem J."/>
            <person name="Novero M."/>
            <person name="Xianan X."/>
            <person name="Sedzielewska Toro K."/>
            <person name="Morin E."/>
            <person name="Lipzen A."/>
            <person name="Grigoriev I.V."/>
            <person name="Henrissat B."/>
            <person name="Martin F.M."/>
            <person name="Bonfante P."/>
        </authorList>
    </citation>
    <scope>NUCLEOTIDE SEQUENCE [LARGE SCALE GENOMIC DNA]</scope>
    <source>
        <strain evidence="1 2">BEG34</strain>
    </source>
</reference>
<accession>A0A8H3XIX4</accession>
<name>A0A8H3XIX4_GIGMA</name>
<evidence type="ECO:0000313" key="2">
    <source>
        <dbReference type="Proteomes" id="UP000439903"/>
    </source>
</evidence>
<sequence>MSCITNFFKNCHQVIKRDKNGIVLTNLLVHKRYKGQILLKYLEFNTGASFLKLQVLSLTNTTAELNFETTVGSEVVLLNY</sequence>
<dbReference type="AlphaFoldDB" id="A0A8H3XIX4"/>
<protein>
    <submittedName>
        <fullName evidence="1">Uncharacterized protein</fullName>
    </submittedName>
</protein>
<dbReference type="Proteomes" id="UP000439903">
    <property type="component" value="Unassembled WGS sequence"/>
</dbReference>
<comment type="caution">
    <text evidence="1">The sequence shown here is derived from an EMBL/GenBank/DDBJ whole genome shotgun (WGS) entry which is preliminary data.</text>
</comment>
<keyword evidence="2" id="KW-1185">Reference proteome</keyword>